<dbReference type="InterPro" id="IPR010664">
    <property type="entry name" value="LipoPS_assembly_LptC-rel"/>
</dbReference>
<dbReference type="EMBL" id="CP039631">
    <property type="protein sequence ID" value="QCG64711.1"/>
    <property type="molecule type" value="Genomic_DNA"/>
</dbReference>
<protein>
    <recommendedName>
        <fullName evidence="6">Lipopolysaccharide export system protein LptC</fullName>
    </recommendedName>
</protein>
<keyword evidence="4 6" id="KW-1133">Transmembrane helix</keyword>
<comment type="function">
    <text evidence="6">Involved in the assembly of lipopolysaccharide (LPS). Required for the translocation of LPS from the inner membrane to the outer membrane. Facilitates the transfer of LPS from the inner membrane to the periplasmic protein LptA. Could be a docking site for LptA.</text>
</comment>
<keyword evidence="2 6" id="KW-0997">Cell inner membrane</keyword>
<dbReference type="GO" id="GO:0017089">
    <property type="term" value="F:glycolipid transfer activity"/>
    <property type="evidence" value="ECO:0007669"/>
    <property type="project" value="TreeGrafter"/>
</dbReference>
<evidence type="ECO:0000256" key="4">
    <source>
        <dbReference type="ARBA" id="ARBA00022989"/>
    </source>
</evidence>
<accession>A0A4P7Y233</accession>
<evidence type="ECO:0000256" key="6">
    <source>
        <dbReference type="HAMAP-Rule" id="MF_01915"/>
    </source>
</evidence>
<proteinExistence type="inferred from homology"/>
<dbReference type="AlphaFoldDB" id="A0A4P7Y233"/>
<organism evidence="7 8">
    <name type="scientific">Pseudomonas veronii</name>
    <dbReference type="NCBI Taxonomy" id="76761"/>
    <lineage>
        <taxon>Bacteria</taxon>
        <taxon>Pseudomonadati</taxon>
        <taxon>Pseudomonadota</taxon>
        <taxon>Gammaproteobacteria</taxon>
        <taxon>Pseudomonadales</taxon>
        <taxon>Pseudomonadaceae</taxon>
        <taxon>Pseudomonas</taxon>
    </lineage>
</organism>
<dbReference type="GO" id="GO:0005886">
    <property type="term" value="C:plasma membrane"/>
    <property type="evidence" value="ECO:0007669"/>
    <property type="project" value="UniProtKB-SubCell"/>
</dbReference>
<sequence>MKRPTPPTYRAFYAEQKIRNFLLFGVIAALLLAVGYWNISPERFLDQPVAQVDQGAIDYYATNAYSVQFLPDGKVQYEMTSDKVEHLKASEVTLLTNPDLNLYRGTEFPWHVTSKRGEVNPDGTEVELIDSVRVARTDAQNRDTIITSSRMTVFPQKQYAQTEQDVRIDGAGGVSTGKGMKAYLKESRIHLLSNVRGQYEAR</sequence>
<gene>
    <name evidence="6 7" type="primary">lptC</name>
    <name evidence="7" type="ORF">E4167_03180</name>
</gene>
<dbReference type="HAMAP" id="MF_01915">
    <property type="entry name" value="LPS_assembly_LptC"/>
    <property type="match status" value="1"/>
</dbReference>
<reference evidence="8" key="1">
    <citation type="submission" date="2019-04" db="EMBL/GenBank/DDBJ databases">
        <title>Complete genome sequence of Pseudomonas veronii strain PVy, a versatile degrader capable of using multiple contaminants as sole carbon sources.</title>
        <authorList>
            <person name="Lopez-Echartea E."/>
            <person name="Ridl J."/>
            <person name="Pajer P."/>
            <person name="Strejcek M."/>
            <person name="Suman J."/>
            <person name="Uhlik O."/>
        </authorList>
    </citation>
    <scope>NUCLEOTIDE SEQUENCE [LARGE SCALE GENOMIC DNA]</scope>
    <source>
        <strain evidence="8">Pvy</strain>
    </source>
</reference>
<dbReference type="PANTHER" id="PTHR37481:SF1">
    <property type="entry name" value="LIPOPOLYSACCHARIDE EXPORT SYSTEM PROTEIN LPTC"/>
    <property type="match status" value="1"/>
</dbReference>
<dbReference type="Proteomes" id="UP000298274">
    <property type="component" value="Chromosome"/>
</dbReference>
<evidence type="ECO:0000256" key="1">
    <source>
        <dbReference type="ARBA" id="ARBA00022475"/>
    </source>
</evidence>
<feature type="transmembrane region" description="Helical" evidence="6">
    <location>
        <begin position="21"/>
        <end position="39"/>
    </location>
</feature>
<dbReference type="RefSeq" id="WP_141123005.1">
    <property type="nucleotide sequence ID" value="NZ_CP039631.3"/>
</dbReference>
<keyword evidence="3 6" id="KW-0812">Transmembrane</keyword>
<dbReference type="GO" id="GO:0030288">
    <property type="term" value="C:outer membrane-bounded periplasmic space"/>
    <property type="evidence" value="ECO:0007669"/>
    <property type="project" value="TreeGrafter"/>
</dbReference>
<dbReference type="Gene3D" id="2.60.450.10">
    <property type="entry name" value="Lipopolysaccharide (LPS) transport protein A like domain"/>
    <property type="match status" value="1"/>
</dbReference>
<keyword evidence="1 6" id="KW-1003">Cell membrane</keyword>
<dbReference type="Pfam" id="PF06835">
    <property type="entry name" value="LptC"/>
    <property type="match status" value="1"/>
</dbReference>
<evidence type="ECO:0000256" key="2">
    <source>
        <dbReference type="ARBA" id="ARBA00022519"/>
    </source>
</evidence>
<comment type="subunit">
    <text evidence="6">Component of the lipopolysaccharide transport and assembly complex. Interacts with LptA and the LptBFG transporter complex.</text>
</comment>
<dbReference type="GO" id="GO:0015221">
    <property type="term" value="F:lipopolysaccharide transmembrane transporter activity"/>
    <property type="evidence" value="ECO:0007669"/>
    <property type="project" value="InterPro"/>
</dbReference>
<evidence type="ECO:0000256" key="5">
    <source>
        <dbReference type="ARBA" id="ARBA00023136"/>
    </source>
</evidence>
<dbReference type="InterPro" id="IPR052363">
    <property type="entry name" value="LPS_export_LptC"/>
</dbReference>
<evidence type="ECO:0000313" key="8">
    <source>
        <dbReference type="Proteomes" id="UP000298274"/>
    </source>
</evidence>
<name>A0A4P7Y233_PSEVE</name>
<evidence type="ECO:0000313" key="7">
    <source>
        <dbReference type="EMBL" id="QCG64711.1"/>
    </source>
</evidence>
<keyword evidence="5 6" id="KW-0472">Membrane</keyword>
<dbReference type="InterPro" id="IPR026265">
    <property type="entry name" value="LptC"/>
</dbReference>
<evidence type="ECO:0000256" key="3">
    <source>
        <dbReference type="ARBA" id="ARBA00022692"/>
    </source>
</evidence>
<comment type="similarity">
    <text evidence="6">Belongs to the LptC family.</text>
</comment>
<dbReference type="GO" id="GO:0043165">
    <property type="term" value="P:Gram-negative-bacterium-type cell outer membrane assembly"/>
    <property type="evidence" value="ECO:0007669"/>
    <property type="project" value="UniProtKB-UniRule"/>
</dbReference>
<dbReference type="NCBIfam" id="TIGR04409">
    <property type="entry name" value="LptC_YrbK"/>
    <property type="match status" value="1"/>
</dbReference>
<dbReference type="PANTHER" id="PTHR37481">
    <property type="entry name" value="LIPOPOLYSACCHARIDE EXPORT SYSTEM PROTEIN LPTC"/>
    <property type="match status" value="1"/>
</dbReference>
<comment type="subcellular location">
    <subcellularLocation>
        <location evidence="6">Cell inner membrane</location>
        <topology evidence="6">Single-pass membrane protein</topology>
    </subcellularLocation>
</comment>